<sequence length="252" mass="29763">MDIYDYARNPLKEDWQKICGEKVEVINNLGLSDPKRKFNVLNLFDGYHGINLSYWIREFNNRIFDLITNYTLLKSYYDAGIPDEEWYKSPGDNGESIQYFPHFKEEHFGNLYWFSFYMDSYYTRFEGVIDSVYHLVNVKYQFDVETTLGFRIRVMKKLKTKDSDLYAYLNSLPENPVFKEIKDFRNNIVHNFRPNQVDSGLSKTKNEDGSTTYSMGIGNYTSSSEFLNNINESLDLLLEITDKIREKVSLSE</sequence>
<evidence type="ECO:0000313" key="3">
    <source>
        <dbReference type="EMBL" id="TQS00135.1"/>
    </source>
</evidence>
<reference evidence="3 4" key="1">
    <citation type="submission" date="2019-07" db="EMBL/GenBank/DDBJ databases">
        <title>Paenibacillus ottowii sp. nov. isolated from a fermentation system processing bovine manure.</title>
        <authorList>
            <person name="Velazquez L.F."/>
            <person name="Rajbanshi S."/>
            <person name="Guan S."/>
            <person name="Hinchee M."/>
            <person name="Welsh A."/>
        </authorList>
    </citation>
    <scope>NUCLEOTIDE SEQUENCE [LARGE SCALE GENOMIC DNA]</scope>
    <source>
        <strain evidence="3 4">MS2379</strain>
    </source>
</reference>
<comment type="caution">
    <text evidence="3">The sequence shown here is derived from an EMBL/GenBank/DDBJ whole genome shotgun (WGS) entry which is preliminary data.</text>
</comment>
<dbReference type="Pfam" id="PF18730">
    <property type="entry name" value="HEPN_Cthe2314"/>
    <property type="match status" value="1"/>
</dbReference>
<dbReference type="EMBL" id="VIJZ01000002">
    <property type="protein sequence ID" value="TQS00066.1"/>
    <property type="molecule type" value="Genomic_DNA"/>
</dbReference>
<proteinExistence type="predicted"/>
<keyword evidence="4" id="KW-1185">Reference proteome</keyword>
<organism evidence="3 4">
    <name type="scientific">Paenibacillus ottowii</name>
    <dbReference type="NCBI Taxonomy" id="2315729"/>
    <lineage>
        <taxon>Bacteria</taxon>
        <taxon>Bacillati</taxon>
        <taxon>Bacillota</taxon>
        <taxon>Bacilli</taxon>
        <taxon>Bacillales</taxon>
        <taxon>Paenibacillaceae</taxon>
        <taxon>Paenibacillus</taxon>
    </lineage>
</organism>
<accession>A0ABY3B7L8</accession>
<dbReference type="RefSeq" id="WP_142611988.1">
    <property type="nucleotide sequence ID" value="NZ_VIJZ01000002.1"/>
</dbReference>
<dbReference type="EMBL" id="VIJZ01000002">
    <property type="protein sequence ID" value="TQS00135.1"/>
    <property type="molecule type" value="Genomic_DNA"/>
</dbReference>
<name>A0ABY3B7L8_9BACL</name>
<protein>
    <recommendedName>
        <fullName evidence="1">Cthe-2314-like HEPN domain-containing protein</fullName>
    </recommendedName>
</protein>
<evidence type="ECO:0000313" key="4">
    <source>
        <dbReference type="Proteomes" id="UP000319219"/>
    </source>
</evidence>
<feature type="domain" description="Cthe-2314-like HEPN" evidence="1">
    <location>
        <begin position="55"/>
        <end position="244"/>
    </location>
</feature>
<evidence type="ECO:0000259" key="1">
    <source>
        <dbReference type="Pfam" id="PF18730"/>
    </source>
</evidence>
<gene>
    <name evidence="2" type="ORF">FKV70_04600</name>
    <name evidence="3" type="ORF">FKV70_04975</name>
</gene>
<evidence type="ECO:0000313" key="2">
    <source>
        <dbReference type="EMBL" id="TQS00066.1"/>
    </source>
</evidence>
<dbReference type="InterPro" id="IPR041394">
    <property type="entry name" value="HEPN_Cthe2314"/>
</dbReference>
<dbReference type="Proteomes" id="UP000319219">
    <property type="component" value="Unassembled WGS sequence"/>
</dbReference>